<feature type="coiled-coil region" evidence="1">
    <location>
        <begin position="213"/>
        <end position="240"/>
    </location>
</feature>
<dbReference type="AlphaFoldDB" id="A0A2Z6NNF0"/>
<evidence type="ECO:0000313" key="3">
    <source>
        <dbReference type="Proteomes" id="UP000242715"/>
    </source>
</evidence>
<dbReference type="Proteomes" id="UP000242715">
    <property type="component" value="Unassembled WGS sequence"/>
</dbReference>
<evidence type="ECO:0000313" key="2">
    <source>
        <dbReference type="EMBL" id="GAU45551.1"/>
    </source>
</evidence>
<protein>
    <submittedName>
        <fullName evidence="2">Uncharacterized protein</fullName>
    </submittedName>
</protein>
<gene>
    <name evidence="2" type="ORF">TSUD_27520</name>
</gene>
<dbReference type="EMBL" id="DF974132">
    <property type="protein sequence ID" value="GAU45551.1"/>
    <property type="molecule type" value="Genomic_DNA"/>
</dbReference>
<organism evidence="2 3">
    <name type="scientific">Trifolium subterraneum</name>
    <name type="common">Subterranean clover</name>
    <dbReference type="NCBI Taxonomy" id="3900"/>
    <lineage>
        <taxon>Eukaryota</taxon>
        <taxon>Viridiplantae</taxon>
        <taxon>Streptophyta</taxon>
        <taxon>Embryophyta</taxon>
        <taxon>Tracheophyta</taxon>
        <taxon>Spermatophyta</taxon>
        <taxon>Magnoliopsida</taxon>
        <taxon>eudicotyledons</taxon>
        <taxon>Gunneridae</taxon>
        <taxon>Pentapetalae</taxon>
        <taxon>rosids</taxon>
        <taxon>fabids</taxon>
        <taxon>Fabales</taxon>
        <taxon>Fabaceae</taxon>
        <taxon>Papilionoideae</taxon>
        <taxon>50 kb inversion clade</taxon>
        <taxon>NPAAA clade</taxon>
        <taxon>Hologalegina</taxon>
        <taxon>IRL clade</taxon>
        <taxon>Trifolieae</taxon>
        <taxon>Trifolium</taxon>
    </lineage>
</organism>
<feature type="coiled-coil region" evidence="1">
    <location>
        <begin position="148"/>
        <end position="175"/>
    </location>
</feature>
<accession>A0A2Z6NNF0</accession>
<proteinExistence type="predicted"/>
<reference evidence="3" key="1">
    <citation type="journal article" date="2017" name="Front. Plant Sci.">
        <title>Climate Clever Clovers: New Paradigm to Reduce the Environmental Footprint of Ruminants by Breeding Low Methanogenic Forages Utilizing Haplotype Variation.</title>
        <authorList>
            <person name="Kaur P."/>
            <person name="Appels R."/>
            <person name="Bayer P.E."/>
            <person name="Keeble-Gagnere G."/>
            <person name="Wang J."/>
            <person name="Hirakawa H."/>
            <person name="Shirasawa K."/>
            <person name="Vercoe P."/>
            <person name="Stefanova K."/>
            <person name="Durmic Z."/>
            <person name="Nichols P."/>
            <person name="Revell C."/>
            <person name="Isobe S.N."/>
            <person name="Edwards D."/>
            <person name="Erskine W."/>
        </authorList>
    </citation>
    <scope>NUCLEOTIDE SEQUENCE [LARGE SCALE GENOMIC DNA]</scope>
    <source>
        <strain evidence="3">cv. Daliak</strain>
    </source>
</reference>
<sequence length="247" mass="27160">MINNLPSPPHHSPAFNDGGGVVINETVDVGVAHVSAQNDPSHLGPRHSGHFVAILCLPSYVYNIMGMNPQATINVDWFRDLEIEKRLSLACDFLCRIYEGVIIAASLFIAGGLLSNLSDVGSLHTTIQELEDQAHARQKAYEEVKVLLRKEVEAAKTLREELSEVQKDVETAQSLKVELSKVKECGTVSTKLESSKKTSSEHSGKLKASEDCFQELSKKLETSEKTSQTLTEKVSSLKENISILEPF</sequence>
<keyword evidence="1" id="KW-0175">Coiled coil</keyword>
<keyword evidence="3" id="KW-1185">Reference proteome</keyword>
<name>A0A2Z6NNF0_TRISU</name>
<evidence type="ECO:0000256" key="1">
    <source>
        <dbReference type="SAM" id="Coils"/>
    </source>
</evidence>